<evidence type="ECO:0000256" key="2">
    <source>
        <dbReference type="ARBA" id="ARBA00022723"/>
    </source>
</evidence>
<proteinExistence type="predicted"/>
<accession>A0A194XNL2</accession>
<keyword evidence="8" id="KW-1185">Reference proteome</keyword>
<organism evidence="7 8">
    <name type="scientific">Mollisia scopiformis</name>
    <name type="common">Conifer needle endophyte fungus</name>
    <name type="synonym">Phialocephala scopiformis</name>
    <dbReference type="NCBI Taxonomy" id="149040"/>
    <lineage>
        <taxon>Eukaryota</taxon>
        <taxon>Fungi</taxon>
        <taxon>Dikarya</taxon>
        <taxon>Ascomycota</taxon>
        <taxon>Pezizomycotina</taxon>
        <taxon>Leotiomycetes</taxon>
        <taxon>Helotiales</taxon>
        <taxon>Mollisiaceae</taxon>
        <taxon>Mollisia</taxon>
    </lineage>
</organism>
<sequence length="460" mass="51633">MVNAPIHVAVTAQSVCQSCRIGKQRCDKSLPSCSRCASKRLHCTYVGTVTPPLLLRRPCCLDLSDHIARDLLEAARADHSSSNLSKLISSVFQSAQVTVESLIDDYFFTIHTWLPIIDEEHFRSRLRFWPQTNDRPLATLVWSLLLVTRWPCVDGKHSMNNSLYQTTRQLFVVQISGAVTLELLQAGLLITYYACGHGLPREAYVTLTTCVTIAQLIGFDFAEMSDNSLDQSEHSTCRWAVVLLDRMIALSSLTDPLPSVLPPHFGPHTDCLFSFLDSNEQKRSFDVSSRAALHLGIALSYANDPRPVRLAGSTYSDTYCRTERLVRDLLCAPRTAPDSYTYCEGTSFAVSALLALQTASPSGEESQKNSKEVLLLQSTLRMIRENLRMSTYILQEKSTNGLSVLALCALSRVAVIFVRLYISELTSQDFEMMRSNLERFATRWAVCRRYLEYIDEIVAC</sequence>
<dbReference type="GeneID" id="28816855"/>
<dbReference type="GO" id="GO:0005634">
    <property type="term" value="C:nucleus"/>
    <property type="evidence" value="ECO:0007669"/>
    <property type="project" value="UniProtKB-SubCell"/>
</dbReference>
<dbReference type="Pfam" id="PF00172">
    <property type="entry name" value="Zn_clus"/>
    <property type="match status" value="1"/>
</dbReference>
<keyword evidence="5" id="KW-0539">Nucleus</keyword>
<dbReference type="InParanoid" id="A0A194XNL2"/>
<evidence type="ECO:0000256" key="4">
    <source>
        <dbReference type="ARBA" id="ARBA00023163"/>
    </source>
</evidence>
<dbReference type="Proteomes" id="UP000070700">
    <property type="component" value="Unassembled WGS sequence"/>
</dbReference>
<keyword evidence="2" id="KW-0479">Metal-binding</keyword>
<comment type="subcellular location">
    <subcellularLocation>
        <location evidence="1">Nucleus</location>
    </subcellularLocation>
</comment>
<evidence type="ECO:0000256" key="1">
    <source>
        <dbReference type="ARBA" id="ARBA00004123"/>
    </source>
</evidence>
<dbReference type="PROSITE" id="PS00463">
    <property type="entry name" value="ZN2_CY6_FUNGAL_1"/>
    <property type="match status" value="1"/>
</dbReference>
<dbReference type="KEGG" id="psco:LY89DRAFT_380697"/>
<dbReference type="RefSeq" id="XP_018076054.1">
    <property type="nucleotide sequence ID" value="XM_018207129.1"/>
</dbReference>
<dbReference type="PANTHER" id="PTHR47338">
    <property type="entry name" value="ZN(II)2CYS6 TRANSCRIPTION FACTOR (EUROFUNG)-RELATED"/>
    <property type="match status" value="1"/>
</dbReference>
<reference evidence="7 8" key="1">
    <citation type="submission" date="2015-10" db="EMBL/GenBank/DDBJ databases">
        <title>Full genome of DAOMC 229536 Phialocephala scopiformis, a fungal endophyte of spruce producing the potent anti-insectan compound rugulosin.</title>
        <authorList>
            <consortium name="DOE Joint Genome Institute"/>
            <person name="Walker A.K."/>
            <person name="Frasz S.L."/>
            <person name="Seifert K.A."/>
            <person name="Miller J.D."/>
            <person name="Mondo S.J."/>
            <person name="Labutti K."/>
            <person name="Lipzen A."/>
            <person name="Dockter R."/>
            <person name="Kennedy M."/>
            <person name="Grigoriev I.V."/>
            <person name="Spatafora J.W."/>
        </authorList>
    </citation>
    <scope>NUCLEOTIDE SEQUENCE [LARGE SCALE GENOMIC DNA]</scope>
    <source>
        <strain evidence="7 8">CBS 120377</strain>
    </source>
</reference>
<name>A0A194XNL2_MOLSC</name>
<keyword evidence="3" id="KW-0805">Transcription regulation</keyword>
<evidence type="ECO:0000256" key="5">
    <source>
        <dbReference type="ARBA" id="ARBA00023242"/>
    </source>
</evidence>
<dbReference type="GO" id="GO:0000981">
    <property type="term" value="F:DNA-binding transcription factor activity, RNA polymerase II-specific"/>
    <property type="evidence" value="ECO:0007669"/>
    <property type="project" value="InterPro"/>
</dbReference>
<dbReference type="CDD" id="cd00067">
    <property type="entry name" value="GAL4"/>
    <property type="match status" value="1"/>
</dbReference>
<dbReference type="InterPro" id="IPR036864">
    <property type="entry name" value="Zn2-C6_fun-type_DNA-bd_sf"/>
</dbReference>
<dbReference type="PANTHER" id="PTHR47338:SF20">
    <property type="entry name" value="ZN(II)2CYS6 TRANSCRIPTION FACTOR (EUROFUNG)"/>
    <property type="match status" value="1"/>
</dbReference>
<evidence type="ECO:0000259" key="6">
    <source>
        <dbReference type="PROSITE" id="PS50048"/>
    </source>
</evidence>
<keyword evidence="4" id="KW-0804">Transcription</keyword>
<dbReference type="Gene3D" id="4.10.240.10">
    <property type="entry name" value="Zn(2)-C6 fungal-type DNA-binding domain"/>
    <property type="match status" value="1"/>
</dbReference>
<dbReference type="CDD" id="cd12148">
    <property type="entry name" value="fungal_TF_MHR"/>
    <property type="match status" value="1"/>
</dbReference>
<dbReference type="EMBL" id="KQ947407">
    <property type="protein sequence ID" value="KUJ21699.1"/>
    <property type="molecule type" value="Genomic_DNA"/>
</dbReference>
<evidence type="ECO:0000313" key="8">
    <source>
        <dbReference type="Proteomes" id="UP000070700"/>
    </source>
</evidence>
<dbReference type="GO" id="GO:0008270">
    <property type="term" value="F:zinc ion binding"/>
    <property type="evidence" value="ECO:0007669"/>
    <property type="project" value="InterPro"/>
</dbReference>
<evidence type="ECO:0000313" key="7">
    <source>
        <dbReference type="EMBL" id="KUJ21699.1"/>
    </source>
</evidence>
<gene>
    <name evidence="7" type="ORF">LY89DRAFT_380697</name>
</gene>
<dbReference type="InterPro" id="IPR050815">
    <property type="entry name" value="TF_fung"/>
</dbReference>
<dbReference type="AlphaFoldDB" id="A0A194XNL2"/>
<feature type="domain" description="Zn(2)-C6 fungal-type" evidence="6">
    <location>
        <begin position="15"/>
        <end position="45"/>
    </location>
</feature>
<dbReference type="SMART" id="SM00066">
    <property type="entry name" value="GAL4"/>
    <property type="match status" value="1"/>
</dbReference>
<dbReference type="InterPro" id="IPR001138">
    <property type="entry name" value="Zn2Cys6_DnaBD"/>
</dbReference>
<dbReference type="SUPFAM" id="SSF57701">
    <property type="entry name" value="Zn2/Cys6 DNA-binding domain"/>
    <property type="match status" value="1"/>
</dbReference>
<dbReference type="PROSITE" id="PS50048">
    <property type="entry name" value="ZN2_CY6_FUNGAL_2"/>
    <property type="match status" value="1"/>
</dbReference>
<protein>
    <recommendedName>
        <fullName evidence="6">Zn(2)-C6 fungal-type domain-containing protein</fullName>
    </recommendedName>
</protein>
<evidence type="ECO:0000256" key="3">
    <source>
        <dbReference type="ARBA" id="ARBA00023015"/>
    </source>
</evidence>
<dbReference type="OrthoDB" id="3862662at2759"/>